<comment type="caution">
    <text evidence="1">The sequence shown here is derived from an EMBL/GenBank/DDBJ whole genome shotgun (WGS) entry which is preliminary data.</text>
</comment>
<dbReference type="GO" id="GO:0016491">
    <property type="term" value="F:oxidoreductase activity"/>
    <property type="evidence" value="ECO:0007669"/>
    <property type="project" value="InterPro"/>
</dbReference>
<dbReference type="AlphaFoldDB" id="A0A0I9TUS1"/>
<evidence type="ECO:0000313" key="1">
    <source>
        <dbReference type="EMBL" id="KLO39037.1"/>
    </source>
</evidence>
<evidence type="ECO:0000313" key="2">
    <source>
        <dbReference type="Proteomes" id="UP000036334"/>
    </source>
</evidence>
<protein>
    <submittedName>
        <fullName evidence="1">NAD(P)H nitroreductase</fullName>
    </submittedName>
</protein>
<accession>A0A0I9TUS1</accession>
<gene>
    <name evidence="1" type="ORF">ABH38_01350</name>
</gene>
<dbReference type="PANTHER" id="PTHR23026">
    <property type="entry name" value="NADPH NITROREDUCTASE"/>
    <property type="match status" value="1"/>
</dbReference>
<dbReference type="STRING" id="1202450.B586_16780"/>
<dbReference type="RefSeq" id="WP_047313233.1">
    <property type="nucleotide sequence ID" value="NZ_LDPQ01000001.1"/>
</dbReference>
<proteinExistence type="predicted"/>
<dbReference type="InterPro" id="IPR050627">
    <property type="entry name" value="Nitroreductase/BluB"/>
</dbReference>
<dbReference type="NCBIfam" id="NF047509">
    <property type="entry name" value="Rv3131_FMN_oxido"/>
    <property type="match status" value="1"/>
</dbReference>
<dbReference type="EMBL" id="LDPR01000001">
    <property type="protein sequence ID" value="KLO39037.1"/>
    <property type="molecule type" value="Genomic_DNA"/>
</dbReference>
<dbReference type="PANTHER" id="PTHR23026:SF123">
    <property type="entry name" value="NAD(P)H NITROREDUCTASE RV3131-RELATED"/>
    <property type="match status" value="1"/>
</dbReference>
<name>A0A0I9TUS1_9MYCO</name>
<organism evidence="1 2">
    <name type="scientific">Mycobacterium haemophilum</name>
    <dbReference type="NCBI Taxonomy" id="29311"/>
    <lineage>
        <taxon>Bacteria</taxon>
        <taxon>Bacillati</taxon>
        <taxon>Actinomycetota</taxon>
        <taxon>Actinomycetes</taxon>
        <taxon>Mycobacteriales</taxon>
        <taxon>Mycobacteriaceae</taxon>
        <taxon>Mycobacterium</taxon>
    </lineage>
</organism>
<dbReference type="InterPro" id="IPR000415">
    <property type="entry name" value="Nitroreductase-like"/>
</dbReference>
<dbReference type="PATRIC" id="fig|29311.18.peg.294"/>
<dbReference type="Gene3D" id="3.40.109.10">
    <property type="entry name" value="NADH Oxidase"/>
    <property type="match status" value="1"/>
</dbReference>
<keyword evidence="2" id="KW-1185">Reference proteome</keyword>
<sequence>MPQTVLDIGVVKKALLLACRAPSVHNSQPWRWVLEGAVLRLFVDPRRWVRSTDRSGREAIISCGAVLDHLRIAMVAAGWQANIDRFPNPNNRDHLASVEFSPLEFVTDAQRKRAEAILQRRTDRLPLGLPTYWASFEPVLRSSIDESIAMLDVLADELRPQLAEASQLTEALRRDDVSYHAELQWWTSPFALAEGVPPDALPSVLERQRVDVARDFPARSNAERRVEVAVDWSKILVLSTAEDSRAEVLGCGEVLSTVLLECTMAGMATCTLTHLIELDESRDIVRGLIGERGEPQVLIRVGIAPPMEELPAATPRRPLDDVLEIY</sequence>
<reference evidence="1 2" key="1">
    <citation type="submission" date="2015-05" db="EMBL/GenBank/DDBJ databases">
        <title>Genome sequence of Mycobacterium haemophilum.</title>
        <authorList>
            <person name="Greninger A.L."/>
            <person name="Cunningham G."/>
            <person name="Miller S."/>
        </authorList>
    </citation>
    <scope>NUCLEOTIDE SEQUENCE [LARGE SCALE GENOMIC DNA]</scope>
    <source>
        <strain evidence="2">UC1</strain>
    </source>
</reference>
<dbReference type="OrthoDB" id="8156917at2"/>
<dbReference type="Proteomes" id="UP000036334">
    <property type="component" value="Unassembled WGS sequence"/>
</dbReference>
<dbReference type="SUPFAM" id="SSF55469">
    <property type="entry name" value="FMN-dependent nitroreductase-like"/>
    <property type="match status" value="1"/>
</dbReference>